<comment type="similarity">
    <text evidence="1">Belongs to the glycosyltransferase 90 family.</text>
</comment>
<protein>
    <recommendedName>
        <fullName evidence="3">Glycosyl transferase CAP10 domain-containing protein</fullName>
    </recommendedName>
</protein>
<dbReference type="EMBL" id="JBBWWR010000010">
    <property type="protein sequence ID" value="KAK8960488.1"/>
    <property type="molecule type" value="Genomic_DNA"/>
</dbReference>
<dbReference type="InterPro" id="IPR006598">
    <property type="entry name" value="CAP10"/>
</dbReference>
<gene>
    <name evidence="4" type="ORF">KSP40_PGU005348</name>
</gene>
<comment type="caution">
    <text evidence="4">The sequence shown here is derived from an EMBL/GenBank/DDBJ whole genome shotgun (WGS) entry which is preliminary data.</text>
</comment>
<sequence length="245" mass="28167">MRIGAQAVEEVASRTPTVAGHNLNATPWHPFHTDDRLRRIDSSASRRILRCSYLSCSVGRFPAFQSFSSPSQYSSSPRPTCPDFFRSIRRDLEPWRLSGISLASLADARKYAAMRVVILAGNRLYLDLYYSCVQSRAMFTIWGLLQLLRRYPGMVPDVDLMFDCMDRPAIYRPEYGDLTVSGQAPPPPLFRYCTTKEHFDIPFPDWSFWGCGLPVSAVSQFRPRSPRHRGLIRKYLLRTRAPPWR</sequence>
<dbReference type="Proteomes" id="UP001412067">
    <property type="component" value="Unassembled WGS sequence"/>
</dbReference>
<organism evidence="4 5">
    <name type="scientific">Platanthera guangdongensis</name>
    <dbReference type="NCBI Taxonomy" id="2320717"/>
    <lineage>
        <taxon>Eukaryota</taxon>
        <taxon>Viridiplantae</taxon>
        <taxon>Streptophyta</taxon>
        <taxon>Embryophyta</taxon>
        <taxon>Tracheophyta</taxon>
        <taxon>Spermatophyta</taxon>
        <taxon>Magnoliopsida</taxon>
        <taxon>Liliopsida</taxon>
        <taxon>Asparagales</taxon>
        <taxon>Orchidaceae</taxon>
        <taxon>Orchidoideae</taxon>
        <taxon>Orchideae</taxon>
        <taxon>Orchidinae</taxon>
        <taxon>Platanthera</taxon>
    </lineage>
</organism>
<evidence type="ECO:0000313" key="5">
    <source>
        <dbReference type="Proteomes" id="UP001412067"/>
    </source>
</evidence>
<proteinExistence type="inferred from homology"/>
<evidence type="ECO:0000259" key="3">
    <source>
        <dbReference type="Pfam" id="PF05686"/>
    </source>
</evidence>
<keyword evidence="5" id="KW-1185">Reference proteome</keyword>
<keyword evidence="2" id="KW-0808">Transferase</keyword>
<dbReference type="InterPro" id="IPR051091">
    <property type="entry name" value="O-Glucosyltr/Glycosyltrsf_90"/>
</dbReference>
<evidence type="ECO:0000256" key="2">
    <source>
        <dbReference type="ARBA" id="ARBA00022679"/>
    </source>
</evidence>
<evidence type="ECO:0000256" key="1">
    <source>
        <dbReference type="ARBA" id="ARBA00010118"/>
    </source>
</evidence>
<evidence type="ECO:0000313" key="4">
    <source>
        <dbReference type="EMBL" id="KAK8960488.1"/>
    </source>
</evidence>
<dbReference type="PANTHER" id="PTHR12203:SF35">
    <property type="entry name" value="PROTEIN O-GLUCOSYLTRANSFERASE 1"/>
    <property type="match status" value="1"/>
</dbReference>
<reference evidence="4 5" key="1">
    <citation type="journal article" date="2022" name="Nat. Plants">
        <title>Genomes of leafy and leafless Platanthera orchids illuminate the evolution of mycoheterotrophy.</title>
        <authorList>
            <person name="Li M.H."/>
            <person name="Liu K.W."/>
            <person name="Li Z."/>
            <person name="Lu H.C."/>
            <person name="Ye Q.L."/>
            <person name="Zhang D."/>
            <person name="Wang J.Y."/>
            <person name="Li Y.F."/>
            <person name="Zhong Z.M."/>
            <person name="Liu X."/>
            <person name="Yu X."/>
            <person name="Liu D.K."/>
            <person name="Tu X.D."/>
            <person name="Liu B."/>
            <person name="Hao Y."/>
            <person name="Liao X.Y."/>
            <person name="Jiang Y.T."/>
            <person name="Sun W.H."/>
            <person name="Chen J."/>
            <person name="Chen Y.Q."/>
            <person name="Ai Y."/>
            <person name="Zhai J.W."/>
            <person name="Wu S.S."/>
            <person name="Zhou Z."/>
            <person name="Hsiao Y.Y."/>
            <person name="Wu W.L."/>
            <person name="Chen Y.Y."/>
            <person name="Lin Y.F."/>
            <person name="Hsu J.L."/>
            <person name="Li C.Y."/>
            <person name="Wang Z.W."/>
            <person name="Zhao X."/>
            <person name="Zhong W.Y."/>
            <person name="Ma X.K."/>
            <person name="Ma L."/>
            <person name="Huang J."/>
            <person name="Chen G.Z."/>
            <person name="Huang M.Z."/>
            <person name="Huang L."/>
            <person name="Peng D.H."/>
            <person name="Luo Y.B."/>
            <person name="Zou S.Q."/>
            <person name="Chen S.P."/>
            <person name="Lan S."/>
            <person name="Tsai W.C."/>
            <person name="Van de Peer Y."/>
            <person name="Liu Z.J."/>
        </authorList>
    </citation>
    <scope>NUCLEOTIDE SEQUENCE [LARGE SCALE GENOMIC DNA]</scope>
    <source>
        <strain evidence="4">Lor288</strain>
    </source>
</reference>
<accession>A0ABR2MC11</accession>
<name>A0ABR2MC11_9ASPA</name>
<dbReference type="PANTHER" id="PTHR12203">
    <property type="entry name" value="KDEL LYS-ASP-GLU-LEU CONTAINING - RELATED"/>
    <property type="match status" value="1"/>
</dbReference>
<dbReference type="Pfam" id="PF05686">
    <property type="entry name" value="Glyco_transf_90"/>
    <property type="match status" value="1"/>
</dbReference>
<feature type="domain" description="Glycosyl transferase CAP10" evidence="3">
    <location>
        <begin position="78"/>
        <end position="211"/>
    </location>
</feature>